<name>A0A165EG25_9BASI</name>
<dbReference type="AlphaFoldDB" id="A0A165EG25"/>
<dbReference type="InParanoid" id="A0A165EG25"/>
<proteinExistence type="predicted"/>
<accession>A0A165EG25</accession>
<organism evidence="2 3">
    <name type="scientific">Calocera cornea HHB12733</name>
    <dbReference type="NCBI Taxonomy" id="1353952"/>
    <lineage>
        <taxon>Eukaryota</taxon>
        <taxon>Fungi</taxon>
        <taxon>Dikarya</taxon>
        <taxon>Basidiomycota</taxon>
        <taxon>Agaricomycotina</taxon>
        <taxon>Dacrymycetes</taxon>
        <taxon>Dacrymycetales</taxon>
        <taxon>Dacrymycetaceae</taxon>
        <taxon>Calocera</taxon>
    </lineage>
</organism>
<dbReference type="Proteomes" id="UP000076842">
    <property type="component" value="Unassembled WGS sequence"/>
</dbReference>
<reference evidence="2 3" key="1">
    <citation type="journal article" date="2016" name="Mol. Biol. Evol.">
        <title>Comparative Genomics of Early-Diverging Mushroom-Forming Fungi Provides Insights into the Origins of Lignocellulose Decay Capabilities.</title>
        <authorList>
            <person name="Nagy L.G."/>
            <person name="Riley R."/>
            <person name="Tritt A."/>
            <person name="Adam C."/>
            <person name="Daum C."/>
            <person name="Floudas D."/>
            <person name="Sun H."/>
            <person name="Yadav J.S."/>
            <person name="Pangilinan J."/>
            <person name="Larsson K.H."/>
            <person name="Matsuura K."/>
            <person name="Barry K."/>
            <person name="Labutti K."/>
            <person name="Kuo R."/>
            <person name="Ohm R.A."/>
            <person name="Bhattacharya S.S."/>
            <person name="Shirouzu T."/>
            <person name="Yoshinaga Y."/>
            <person name="Martin F.M."/>
            <person name="Grigoriev I.V."/>
            <person name="Hibbett D.S."/>
        </authorList>
    </citation>
    <scope>NUCLEOTIDE SEQUENCE [LARGE SCALE GENOMIC DNA]</scope>
    <source>
        <strain evidence="2 3">HHB12733</strain>
    </source>
</reference>
<keyword evidence="3" id="KW-1185">Reference proteome</keyword>
<evidence type="ECO:0000256" key="1">
    <source>
        <dbReference type="SAM" id="MobiDB-lite"/>
    </source>
</evidence>
<evidence type="ECO:0000313" key="3">
    <source>
        <dbReference type="Proteomes" id="UP000076842"/>
    </source>
</evidence>
<evidence type="ECO:0000313" key="2">
    <source>
        <dbReference type="EMBL" id="KZT54797.1"/>
    </source>
</evidence>
<dbReference type="EMBL" id="KV424007">
    <property type="protein sequence ID" value="KZT54797.1"/>
    <property type="molecule type" value="Genomic_DNA"/>
</dbReference>
<gene>
    <name evidence="2" type="ORF">CALCODRAFT_510529</name>
</gene>
<sequence length="672" mass="75659">MSLGPTTESQSVLDQYHPSTHINKFFLYRRGQRPYLIKVPRSPVYSMAATQHQTYFEFMSVDNINALDIITGAMSTSPAFTQSPYQELMSGFLRRAINEKVNGQRALYYRVVPEAECPDGIIVRSFQPKECLFTVRVKLEEDDYLICDGFNAMIQIVRRALGPGDLDWTRAAITVSYQWSSILYDVMPAAFCAISISGTAASPPTAQLVERLAGTSSPGLWYKQDRDFKEFAQQAHRQSLLSVMKPAVADKLRTMEATARITSHICGEPVTFSYAEIGNCAEDPFHHWFMALVRRHHTALAKSGLTIHLVTMKTRSMDKLVKKIRHGMASMSIAAFYARMQDLMATKPGLILRFPPCWRCRLCITFAMYDLPPAINLHVCSDDATGAWRPVKTWTMDDLKNTVYNAANLRLTRILTTQGRAEVVRPQQLRTAALANQGGAEYEPNPNASHRSSSSSLCILTMLGMLTVTTSEVRAEAHAPSRNAEEYLDDPPLYRIFPALNHGNRRKERHPEAGQGRPLFIRRSREQHQTFSAWSQVEGINVFVLAHNDVAPCCRLSWPIGRRHLTEQLDVVIPSNSQDNAHSRMMQDSNIVGNTPEGKFDRMPHTTTCRCLADSRLQPTKNIGLVEYPYAIELGVHDIKGIMWAYPNPSRSAKTANPLARATGWEDRSTFK</sequence>
<feature type="region of interest" description="Disordered" evidence="1">
    <location>
        <begin position="652"/>
        <end position="672"/>
    </location>
</feature>
<protein>
    <submittedName>
        <fullName evidence="2">Uncharacterized protein</fullName>
    </submittedName>
</protein>